<dbReference type="EMBL" id="CAXAMN010006369">
    <property type="protein sequence ID" value="CAK9017398.1"/>
    <property type="molecule type" value="Genomic_DNA"/>
</dbReference>
<feature type="region of interest" description="Disordered" evidence="1">
    <location>
        <begin position="11"/>
        <end position="32"/>
    </location>
</feature>
<protein>
    <submittedName>
        <fullName evidence="2">Uncharacterized protein</fullName>
    </submittedName>
</protein>
<evidence type="ECO:0000256" key="1">
    <source>
        <dbReference type="SAM" id="MobiDB-lite"/>
    </source>
</evidence>
<proteinExistence type="predicted"/>
<sequence length="127" mass="13262">MLLNQTFGNALIDQRPDRSQRPRGSGVRDPLDIEDGKCRLPHGFALSTDSGTINDDRAATDAKNALKGYMLKALPIDDVLVLDASAPRKLLASSVATAALAGAFAGEAFDSALPFGAPSCKNGHVSP</sequence>
<evidence type="ECO:0000313" key="2">
    <source>
        <dbReference type="EMBL" id="CAK9017398.1"/>
    </source>
</evidence>
<reference evidence="2 3" key="1">
    <citation type="submission" date="2024-02" db="EMBL/GenBank/DDBJ databases">
        <authorList>
            <person name="Chen Y."/>
            <person name="Shah S."/>
            <person name="Dougan E. K."/>
            <person name="Thang M."/>
            <person name="Chan C."/>
        </authorList>
    </citation>
    <scope>NUCLEOTIDE SEQUENCE [LARGE SCALE GENOMIC DNA]</scope>
</reference>
<accession>A0ABP0JSH6</accession>
<gene>
    <name evidence="2" type="ORF">CCMP2556_LOCUS12862</name>
</gene>
<evidence type="ECO:0000313" key="3">
    <source>
        <dbReference type="Proteomes" id="UP001642484"/>
    </source>
</evidence>
<name>A0ABP0JSH6_9DINO</name>
<dbReference type="Proteomes" id="UP001642484">
    <property type="component" value="Unassembled WGS sequence"/>
</dbReference>
<keyword evidence="3" id="KW-1185">Reference proteome</keyword>
<comment type="caution">
    <text evidence="2">The sequence shown here is derived from an EMBL/GenBank/DDBJ whole genome shotgun (WGS) entry which is preliminary data.</text>
</comment>
<organism evidence="2 3">
    <name type="scientific">Durusdinium trenchii</name>
    <dbReference type="NCBI Taxonomy" id="1381693"/>
    <lineage>
        <taxon>Eukaryota</taxon>
        <taxon>Sar</taxon>
        <taxon>Alveolata</taxon>
        <taxon>Dinophyceae</taxon>
        <taxon>Suessiales</taxon>
        <taxon>Symbiodiniaceae</taxon>
        <taxon>Durusdinium</taxon>
    </lineage>
</organism>